<feature type="domain" description="SecA preprotein cross-linking" evidence="1">
    <location>
        <begin position="85"/>
        <end position="152"/>
    </location>
</feature>
<dbReference type="PANTHER" id="PTHR30612">
    <property type="entry name" value="SECA INNER MEMBRANE COMPONENT OF SEC PROTEIN SECRETION SYSTEM"/>
    <property type="match status" value="1"/>
</dbReference>
<evidence type="ECO:0000313" key="5">
    <source>
        <dbReference type="EMBL" id="CAF4080793.1"/>
    </source>
</evidence>
<dbReference type="EMBL" id="CAJOBC010028953">
    <property type="protein sequence ID" value="CAF4080793.1"/>
    <property type="molecule type" value="Genomic_DNA"/>
</dbReference>
<dbReference type="PANTHER" id="PTHR30612:SF0">
    <property type="entry name" value="CHLOROPLAST PROTEIN-TRANSPORTING ATPASE"/>
    <property type="match status" value="1"/>
</dbReference>
<dbReference type="Gene3D" id="3.90.1440.10">
    <property type="entry name" value="SecA, preprotein cross-linking domain"/>
    <property type="match status" value="1"/>
</dbReference>
<dbReference type="Proteomes" id="UP000681722">
    <property type="component" value="Unassembled WGS sequence"/>
</dbReference>
<dbReference type="SUPFAM" id="SSF81767">
    <property type="entry name" value="Pre-protein crosslinking domain of SecA"/>
    <property type="match status" value="1"/>
</dbReference>
<dbReference type="Proteomes" id="UP000677228">
    <property type="component" value="Unassembled WGS sequence"/>
</dbReference>
<dbReference type="OrthoDB" id="10038397at2759"/>
<protein>
    <recommendedName>
        <fullName evidence="1">SecA preprotein cross-linking domain-containing protein</fullName>
    </recommendedName>
</protein>
<dbReference type="InterPro" id="IPR000185">
    <property type="entry name" value="SecA"/>
</dbReference>
<dbReference type="InterPro" id="IPR011130">
    <property type="entry name" value="SecA_preprotein_X-link_dom"/>
</dbReference>
<dbReference type="EMBL" id="CAJOBA010039303">
    <property type="protein sequence ID" value="CAF4075317.1"/>
    <property type="molecule type" value="Genomic_DNA"/>
</dbReference>
<evidence type="ECO:0000313" key="2">
    <source>
        <dbReference type="EMBL" id="CAF1269525.1"/>
    </source>
</evidence>
<evidence type="ECO:0000313" key="3">
    <source>
        <dbReference type="EMBL" id="CAF1283433.1"/>
    </source>
</evidence>
<dbReference type="InterPro" id="IPR027417">
    <property type="entry name" value="P-loop_NTPase"/>
</dbReference>
<dbReference type="GO" id="GO:0016020">
    <property type="term" value="C:membrane"/>
    <property type="evidence" value="ECO:0007669"/>
    <property type="project" value="InterPro"/>
</dbReference>
<dbReference type="Pfam" id="PF01043">
    <property type="entry name" value="SecA_PP_bind"/>
    <property type="match status" value="1"/>
</dbReference>
<accession>A0A815CQL7</accession>
<dbReference type="GO" id="GO:0017038">
    <property type="term" value="P:protein import"/>
    <property type="evidence" value="ECO:0007669"/>
    <property type="project" value="InterPro"/>
</dbReference>
<name>A0A815CQL7_9BILA</name>
<gene>
    <name evidence="3" type="ORF">GPM918_LOCUS27670</name>
    <name evidence="2" type="ORF">OVA965_LOCUS27117</name>
    <name evidence="5" type="ORF">SRO942_LOCUS28028</name>
    <name evidence="4" type="ORF">TMI583_LOCUS27864</name>
</gene>
<dbReference type="InterPro" id="IPR036670">
    <property type="entry name" value="SecA_X-link_sf"/>
</dbReference>
<comment type="caution">
    <text evidence="3">The sequence shown here is derived from an EMBL/GenBank/DDBJ whole genome shotgun (WGS) entry which is preliminary data.</text>
</comment>
<dbReference type="GO" id="GO:0006605">
    <property type="term" value="P:protein targeting"/>
    <property type="evidence" value="ECO:0007669"/>
    <property type="project" value="InterPro"/>
</dbReference>
<evidence type="ECO:0000313" key="6">
    <source>
        <dbReference type="Proteomes" id="UP000663829"/>
    </source>
</evidence>
<evidence type="ECO:0000313" key="4">
    <source>
        <dbReference type="EMBL" id="CAF4075317.1"/>
    </source>
</evidence>
<dbReference type="Gene3D" id="3.40.50.300">
    <property type="entry name" value="P-loop containing nucleotide triphosphate hydrolases"/>
    <property type="match status" value="1"/>
</dbReference>
<keyword evidence="6" id="KW-1185">Reference proteome</keyword>
<proteinExistence type="predicted"/>
<dbReference type="GO" id="GO:0005524">
    <property type="term" value="F:ATP binding"/>
    <property type="evidence" value="ECO:0007669"/>
    <property type="project" value="InterPro"/>
</dbReference>
<organism evidence="3 6">
    <name type="scientific">Didymodactylos carnosus</name>
    <dbReference type="NCBI Taxonomy" id="1234261"/>
    <lineage>
        <taxon>Eukaryota</taxon>
        <taxon>Metazoa</taxon>
        <taxon>Spiralia</taxon>
        <taxon>Gnathifera</taxon>
        <taxon>Rotifera</taxon>
        <taxon>Eurotatoria</taxon>
        <taxon>Bdelloidea</taxon>
        <taxon>Philodinida</taxon>
        <taxon>Philodinidae</taxon>
        <taxon>Didymodactylos</taxon>
    </lineage>
</organism>
<dbReference type="Proteomes" id="UP000663829">
    <property type="component" value="Unassembled WGS sequence"/>
</dbReference>
<reference evidence="3" key="1">
    <citation type="submission" date="2021-02" db="EMBL/GenBank/DDBJ databases">
        <authorList>
            <person name="Nowell W R."/>
        </authorList>
    </citation>
    <scope>NUCLEOTIDE SEQUENCE</scope>
</reference>
<dbReference type="EMBL" id="CAJNOK010017740">
    <property type="protein sequence ID" value="CAF1269525.1"/>
    <property type="molecule type" value="Genomic_DNA"/>
</dbReference>
<dbReference type="AlphaFoldDB" id="A0A815CQL7"/>
<dbReference type="GO" id="GO:0006886">
    <property type="term" value="P:intracellular protein transport"/>
    <property type="evidence" value="ECO:0007669"/>
    <property type="project" value="InterPro"/>
</dbReference>
<sequence>MNAGNQLGTGTQRPYDVVIIDEVGCTLIDGNNKIVRLADTAPGMEYLNPLLSAIWKLINTNESVDKTFMINDTQTLVHTEMKIPRYLEEFVKIQLLYWTNNALLAKNVYQLDHQYMMKHDEKNIKQITPIDYLNTRVIQSSTTWSDGLHQFLQLKHVLKITS</sequence>
<dbReference type="Proteomes" id="UP000682733">
    <property type="component" value="Unassembled WGS sequence"/>
</dbReference>
<evidence type="ECO:0000259" key="1">
    <source>
        <dbReference type="Pfam" id="PF01043"/>
    </source>
</evidence>
<dbReference type="EMBL" id="CAJNOQ010011713">
    <property type="protein sequence ID" value="CAF1283433.1"/>
    <property type="molecule type" value="Genomic_DNA"/>
</dbReference>